<evidence type="ECO:0000256" key="6">
    <source>
        <dbReference type="ARBA" id="ARBA00041184"/>
    </source>
</evidence>
<dbReference type="InterPro" id="IPR015507">
    <property type="entry name" value="rRNA-MeTfrase_E"/>
</dbReference>
<feature type="domain" description="Ribosomal RNA methyltransferase FtsJ" evidence="8">
    <location>
        <begin position="73"/>
        <end position="326"/>
    </location>
</feature>
<sequence>MQKKVLEFAMSSQNLFRIGRNSSIVTNHRCIHSSCSAFKIIPNNLTGKSKSSQEWLSRQLNDPYVKKAHEMNYRARSAFKLIEIDDKVKILKPGQIVLECGAAPGAWTQVIVQRINSDGKGTGIKKRRKGMGVGTVIGIDLLPIAPLEGAIFLDGCDFTSLESVQKIKDILAMNRKARIIGDSSINEEVGIGVRDGMVVGEVGRDELKFGEEVADKEDTGEGGNEKNGESTNGDTNGLVDVVLSDMAPNATGQRSTDHPRIVRLVESALVFAIKNGKSGGHFLAKVWDGSDVKRLEGFLEKYYEKVSRHKPPSSRSDSSELFILGKFKK</sequence>
<comment type="caution">
    <text evidence="9">The sequence shown here is derived from an EMBL/GenBank/DDBJ whole genome shotgun (WGS) entry which is preliminary data.</text>
</comment>
<evidence type="ECO:0000259" key="8">
    <source>
        <dbReference type="Pfam" id="PF01728"/>
    </source>
</evidence>
<dbReference type="Pfam" id="PF01728">
    <property type="entry name" value="FtsJ"/>
    <property type="match status" value="1"/>
</dbReference>
<evidence type="ECO:0000313" key="9">
    <source>
        <dbReference type="EMBL" id="CAL8122486.1"/>
    </source>
</evidence>
<dbReference type="PANTHER" id="PTHR10920">
    <property type="entry name" value="RIBOSOMAL RNA METHYLTRANSFERASE"/>
    <property type="match status" value="1"/>
</dbReference>
<organism evidence="9 10">
    <name type="scientific">Orchesella dallaii</name>
    <dbReference type="NCBI Taxonomy" id="48710"/>
    <lineage>
        <taxon>Eukaryota</taxon>
        <taxon>Metazoa</taxon>
        <taxon>Ecdysozoa</taxon>
        <taxon>Arthropoda</taxon>
        <taxon>Hexapoda</taxon>
        <taxon>Collembola</taxon>
        <taxon>Entomobryomorpha</taxon>
        <taxon>Entomobryoidea</taxon>
        <taxon>Orchesellidae</taxon>
        <taxon>Orchesellinae</taxon>
        <taxon>Orchesella</taxon>
    </lineage>
</organism>
<dbReference type="Proteomes" id="UP001642540">
    <property type="component" value="Unassembled WGS sequence"/>
</dbReference>
<evidence type="ECO:0000256" key="2">
    <source>
        <dbReference type="ARBA" id="ARBA00022552"/>
    </source>
</evidence>
<dbReference type="InterPro" id="IPR050082">
    <property type="entry name" value="RNA_methyltr_RlmE"/>
</dbReference>
<evidence type="ECO:0000256" key="7">
    <source>
        <dbReference type="SAM" id="MobiDB-lite"/>
    </source>
</evidence>
<dbReference type="InterPro" id="IPR002877">
    <property type="entry name" value="RNA_MeTrfase_FtsJ_dom"/>
</dbReference>
<dbReference type="SUPFAM" id="SSF53335">
    <property type="entry name" value="S-adenosyl-L-methionine-dependent methyltransferases"/>
    <property type="match status" value="1"/>
</dbReference>
<feature type="compositionally biased region" description="Basic and acidic residues" evidence="7">
    <location>
        <begin position="210"/>
        <end position="228"/>
    </location>
</feature>
<dbReference type="InterPro" id="IPR029063">
    <property type="entry name" value="SAM-dependent_MTases_sf"/>
</dbReference>
<proteinExistence type="inferred from homology"/>
<reference evidence="9 10" key="1">
    <citation type="submission" date="2024-08" db="EMBL/GenBank/DDBJ databases">
        <authorList>
            <person name="Cucini C."/>
            <person name="Frati F."/>
        </authorList>
    </citation>
    <scope>NUCLEOTIDE SEQUENCE [LARGE SCALE GENOMIC DNA]</scope>
</reference>
<keyword evidence="3" id="KW-0489">Methyltransferase</keyword>
<evidence type="ECO:0000256" key="4">
    <source>
        <dbReference type="ARBA" id="ARBA00022679"/>
    </source>
</evidence>
<protein>
    <recommendedName>
        <fullName evidence="6">rRNA methyltransferase 2, mitochondrial</fullName>
    </recommendedName>
</protein>
<evidence type="ECO:0000256" key="1">
    <source>
        <dbReference type="ARBA" id="ARBA00009258"/>
    </source>
</evidence>
<keyword evidence="5" id="KW-0949">S-adenosyl-L-methionine</keyword>
<accession>A0ABP1RD08</accession>
<evidence type="ECO:0000256" key="3">
    <source>
        <dbReference type="ARBA" id="ARBA00022603"/>
    </source>
</evidence>
<name>A0ABP1RD08_9HEXA</name>
<keyword evidence="10" id="KW-1185">Reference proteome</keyword>
<comment type="similarity">
    <text evidence="1">Belongs to the class I-like SAM-binding methyltransferase superfamily. RNA methyltransferase RlmE family.</text>
</comment>
<dbReference type="PANTHER" id="PTHR10920:SF18">
    <property type="entry name" value="RRNA METHYLTRANSFERASE 2, MITOCHONDRIAL"/>
    <property type="match status" value="1"/>
</dbReference>
<keyword evidence="2" id="KW-0698">rRNA processing</keyword>
<keyword evidence="4" id="KW-0808">Transferase</keyword>
<dbReference type="EMBL" id="CAXLJM020000068">
    <property type="protein sequence ID" value="CAL8122486.1"/>
    <property type="molecule type" value="Genomic_DNA"/>
</dbReference>
<dbReference type="HAMAP" id="MF_01547">
    <property type="entry name" value="RNA_methyltr_E"/>
    <property type="match status" value="1"/>
</dbReference>
<feature type="region of interest" description="Disordered" evidence="7">
    <location>
        <begin position="210"/>
        <end position="235"/>
    </location>
</feature>
<evidence type="ECO:0000256" key="5">
    <source>
        <dbReference type="ARBA" id="ARBA00022691"/>
    </source>
</evidence>
<dbReference type="Gene3D" id="3.40.50.150">
    <property type="entry name" value="Vaccinia Virus protein VP39"/>
    <property type="match status" value="1"/>
</dbReference>
<gene>
    <name evidence="9" type="ORF">ODALV1_LOCUS19827</name>
</gene>
<evidence type="ECO:0000313" key="10">
    <source>
        <dbReference type="Proteomes" id="UP001642540"/>
    </source>
</evidence>